<feature type="domain" description="Flagellar hook-associated protein FlgK helical" evidence="9">
    <location>
        <begin position="86"/>
        <end position="321"/>
    </location>
</feature>
<dbReference type="SUPFAM" id="SSF64518">
    <property type="entry name" value="Phase 1 flagellin"/>
    <property type="match status" value="2"/>
</dbReference>
<dbReference type="PANTHER" id="PTHR30033">
    <property type="entry name" value="FLAGELLAR HOOK-ASSOCIATED PROTEIN 1"/>
    <property type="match status" value="1"/>
</dbReference>
<name>A0A2S0VUR5_9ALTE</name>
<keyword evidence="10" id="KW-0282">Flagellum</keyword>
<keyword evidence="5" id="KW-0964">Secreted</keyword>
<evidence type="ECO:0000313" key="10">
    <source>
        <dbReference type="EMBL" id="AWB67948.1"/>
    </source>
</evidence>
<dbReference type="InterPro" id="IPR010930">
    <property type="entry name" value="Flg_bb/hook_C_dom"/>
</dbReference>
<dbReference type="Pfam" id="PF06429">
    <property type="entry name" value="Flg_bbr_C"/>
    <property type="match status" value="1"/>
</dbReference>
<dbReference type="EMBL" id="CP026604">
    <property type="protein sequence ID" value="AWB67948.1"/>
    <property type="molecule type" value="Genomic_DNA"/>
</dbReference>
<dbReference type="OrthoDB" id="9802553at2"/>
<keyword evidence="10" id="KW-0969">Cilium</keyword>
<evidence type="ECO:0000256" key="6">
    <source>
        <dbReference type="ARBA" id="ARBA00023143"/>
    </source>
</evidence>
<evidence type="ECO:0000259" key="7">
    <source>
        <dbReference type="Pfam" id="PF00460"/>
    </source>
</evidence>
<reference evidence="10 11" key="1">
    <citation type="submission" date="2018-01" db="EMBL/GenBank/DDBJ databases">
        <title>Genome sequence of a Cantenovulum-like bacteria.</title>
        <authorList>
            <person name="Tan W.R."/>
            <person name="Lau N.-S."/>
            <person name="Go F."/>
            <person name="Amirul A.-A.A."/>
        </authorList>
    </citation>
    <scope>NUCLEOTIDE SEQUENCE [LARGE SCALE GENOMIC DNA]</scope>
    <source>
        <strain evidence="10 11">CCB-QB4</strain>
    </source>
</reference>
<dbReference type="Pfam" id="PF00460">
    <property type="entry name" value="Flg_bb_rod"/>
    <property type="match status" value="1"/>
</dbReference>
<dbReference type="InterPro" id="IPR053927">
    <property type="entry name" value="FlgK_helical"/>
</dbReference>
<dbReference type="InterPro" id="IPR019776">
    <property type="entry name" value="Flagellar_basal_body_rod_CS"/>
</dbReference>
<accession>A0A2S0VUR5</accession>
<keyword evidence="6" id="KW-0975">Bacterial flagellum</keyword>
<evidence type="ECO:0000256" key="3">
    <source>
        <dbReference type="ARBA" id="ARBA00009677"/>
    </source>
</evidence>
<dbReference type="GO" id="GO:0009424">
    <property type="term" value="C:bacterial-type flagellum hook"/>
    <property type="evidence" value="ECO:0007669"/>
    <property type="project" value="InterPro"/>
</dbReference>
<dbReference type="PANTHER" id="PTHR30033:SF2">
    <property type="entry name" value="FLAGELLAR HOOK PROTEIN"/>
    <property type="match status" value="1"/>
</dbReference>
<dbReference type="Proteomes" id="UP000244441">
    <property type="component" value="Chromosome"/>
</dbReference>
<dbReference type="AlphaFoldDB" id="A0A2S0VUR5"/>
<evidence type="ECO:0000256" key="1">
    <source>
        <dbReference type="ARBA" id="ARBA00004365"/>
    </source>
</evidence>
<feature type="domain" description="Flagellar basal-body/hook protein C-terminal" evidence="8">
    <location>
        <begin position="655"/>
        <end position="693"/>
    </location>
</feature>
<dbReference type="RefSeq" id="WP_108604013.1">
    <property type="nucleotide sequence ID" value="NZ_CP026604.1"/>
</dbReference>
<evidence type="ECO:0000256" key="5">
    <source>
        <dbReference type="ARBA" id="ARBA00022525"/>
    </source>
</evidence>
<dbReference type="KEGG" id="cate:C2869_16645"/>
<dbReference type="Pfam" id="PF22638">
    <property type="entry name" value="FlgK_D1"/>
    <property type="match status" value="1"/>
</dbReference>
<gene>
    <name evidence="10" type="primary">flgK</name>
    <name evidence="10" type="ORF">C2869_16645</name>
</gene>
<organism evidence="10 11">
    <name type="scientific">Saccharobesus litoralis</name>
    <dbReference type="NCBI Taxonomy" id="2172099"/>
    <lineage>
        <taxon>Bacteria</taxon>
        <taxon>Pseudomonadati</taxon>
        <taxon>Pseudomonadota</taxon>
        <taxon>Gammaproteobacteria</taxon>
        <taxon>Alteromonadales</taxon>
        <taxon>Alteromonadaceae</taxon>
        <taxon>Saccharobesus</taxon>
    </lineage>
</organism>
<dbReference type="NCBIfam" id="TIGR02492">
    <property type="entry name" value="flgK_ends"/>
    <property type="match status" value="1"/>
</dbReference>
<dbReference type="PROSITE" id="PS00588">
    <property type="entry name" value="FLAGELLA_BB_ROD"/>
    <property type="match status" value="1"/>
</dbReference>
<evidence type="ECO:0000259" key="8">
    <source>
        <dbReference type="Pfam" id="PF06429"/>
    </source>
</evidence>
<dbReference type="InterPro" id="IPR001444">
    <property type="entry name" value="Flag_bb_rod_N"/>
</dbReference>
<evidence type="ECO:0000256" key="2">
    <source>
        <dbReference type="ARBA" id="ARBA00004613"/>
    </source>
</evidence>
<proteinExistence type="inferred from homology"/>
<dbReference type="GO" id="GO:0005198">
    <property type="term" value="F:structural molecule activity"/>
    <property type="evidence" value="ECO:0007669"/>
    <property type="project" value="InterPro"/>
</dbReference>
<comment type="similarity">
    <text evidence="3">Belongs to the flagella basal body rod proteins family.</text>
</comment>
<protein>
    <recommendedName>
        <fullName evidence="4">Flagellar hook-associated protein 1</fullName>
    </recommendedName>
</protein>
<keyword evidence="11" id="KW-1185">Reference proteome</keyword>
<dbReference type="InterPro" id="IPR002371">
    <property type="entry name" value="FlgK"/>
</dbReference>
<evidence type="ECO:0000313" key="11">
    <source>
        <dbReference type="Proteomes" id="UP000244441"/>
    </source>
</evidence>
<evidence type="ECO:0000259" key="9">
    <source>
        <dbReference type="Pfam" id="PF22638"/>
    </source>
</evidence>
<dbReference type="GO" id="GO:0005576">
    <property type="term" value="C:extracellular region"/>
    <property type="evidence" value="ECO:0007669"/>
    <property type="project" value="UniProtKB-SubCell"/>
</dbReference>
<feature type="domain" description="Flagellar basal body rod protein N-terminal" evidence="7">
    <location>
        <begin position="9"/>
        <end position="35"/>
    </location>
</feature>
<evidence type="ECO:0000256" key="4">
    <source>
        <dbReference type="ARBA" id="ARBA00016244"/>
    </source>
</evidence>
<dbReference type="GO" id="GO:0044780">
    <property type="term" value="P:bacterial-type flagellum assembly"/>
    <property type="evidence" value="ECO:0007669"/>
    <property type="project" value="InterPro"/>
</dbReference>
<sequence length="697" mass="75532">MSSELLKLGTSALLGNQSHLQTVSNNIANLNTPGYSRQRTEFTSYVEWGLGRSETVRLFDKFANDQYRRDLETKGRTESFSKNTDTLDNLFADDQTSIAQGLDDVFGRLNEANDEPSALTPRQLVISDSQALVARMQSLSERVLEQEDIVNEEIDLTISEVNSLIASFYDINEKVVAASAGENNDASSNMLDERNQIIRELSEIIGVNTINVESDGIELVAPNGQPLSIDGAYFNLRTTQGDPDPERLQIEVYSINNPNNVSDFAESNAGGKLGGLLDYRREVLDETINSLGQMAIAFSDAMNQQNRKGVDLEGNLGSDMFSIPSTNALGYRDNSSNFHDIEVRIEDGQGASATNFEYEVVFTSSTEYTVQALKQGEAYGSASGPFTIPGNTTDFQGSSDGLPDGLELRFDPDSSTASGGFTTGDTFLLRPSRLSGLDIEMNFDRPEQLALAAPISVNNPLTNLGSGRIELTDITDTNTDNTSLNQTGFTDDVNGDGTTGDYGLDADAPSKVVYTLAGQYEVQDSTGAVIGTVASGENIMQQLRDAGTWPTATHGEDYPGYEITVDGQPRAGDEFNIEFNSDGFDDNFNGLKLAELQQADTMRRNILSSSGNTLTFAESYSNLIGFVGDTANRASIAYESSQTLLAQSKLRVDDMSGVNLDEEAADLVRYEQAYSAAARVITVAQTTFDSILQAVRG</sequence>
<keyword evidence="10" id="KW-0966">Cell projection</keyword>
<comment type="subcellular location">
    <subcellularLocation>
        <location evidence="1">Bacterial flagellum</location>
    </subcellularLocation>
    <subcellularLocation>
        <location evidence="2">Secreted</location>
    </subcellularLocation>
</comment>